<organism evidence="1">
    <name type="scientific">hydrothermal vent metagenome</name>
    <dbReference type="NCBI Taxonomy" id="652676"/>
    <lineage>
        <taxon>unclassified sequences</taxon>
        <taxon>metagenomes</taxon>
        <taxon>ecological metagenomes</taxon>
    </lineage>
</organism>
<dbReference type="EMBL" id="UOGL01000468">
    <property type="protein sequence ID" value="VAX40633.1"/>
    <property type="molecule type" value="Genomic_DNA"/>
</dbReference>
<evidence type="ECO:0000313" key="1">
    <source>
        <dbReference type="EMBL" id="VAX40633.1"/>
    </source>
</evidence>
<sequence>MKLLKTLLAFALVCSSATVFAADSQCSDGSCAEQPCTECESEKTCLPESVTQKVKKSCYRIEYKEICIPKVRFPWEKYCEPKCGKVITVKILKKKKYTRKKQATKWNIFSIAKGNCTDNSCTSVSHKHHVITPQPADSAYLSPTPPPAPAVVIPKQ</sequence>
<gene>
    <name evidence="1" type="ORF">MNBD_PLANCTO02-1404</name>
</gene>
<protein>
    <submittedName>
        <fullName evidence="1">Uncharacterized protein</fullName>
    </submittedName>
</protein>
<dbReference type="AlphaFoldDB" id="A0A3B1DUX7"/>
<accession>A0A3B1DUX7</accession>
<proteinExistence type="predicted"/>
<reference evidence="1" key="1">
    <citation type="submission" date="2018-06" db="EMBL/GenBank/DDBJ databases">
        <authorList>
            <person name="Zhirakovskaya E."/>
        </authorList>
    </citation>
    <scope>NUCLEOTIDE SEQUENCE</scope>
</reference>
<name>A0A3B1DUX7_9ZZZZ</name>